<reference evidence="2 3" key="1">
    <citation type="submission" date="2019-06" db="EMBL/GenBank/DDBJ databases">
        <title>Whole genome shotgun sequence of Streptomyces gardneri NBRC 12865.</title>
        <authorList>
            <person name="Hosoyama A."/>
            <person name="Uohara A."/>
            <person name="Ohji S."/>
            <person name="Ichikawa N."/>
        </authorList>
    </citation>
    <scope>NUCLEOTIDE SEQUENCE [LARGE SCALE GENOMIC DNA]</scope>
    <source>
        <strain evidence="2 3">NBRC 12865</strain>
    </source>
</reference>
<sequence>MGAVGAEGSGLAPAGVTRVASKAAVAAATRVPYGRRAPRVLRFRIGMRRNVPRSTPAQKSAEGIQGDEGDRRFVSAEWRSCDSGSSGRDGASEG</sequence>
<evidence type="ECO:0000313" key="3">
    <source>
        <dbReference type="Proteomes" id="UP000315226"/>
    </source>
</evidence>
<proteinExistence type="predicted"/>
<feature type="region of interest" description="Disordered" evidence="1">
    <location>
        <begin position="50"/>
        <end position="94"/>
    </location>
</feature>
<name>A0A4Y3RQ16_9ACTN</name>
<gene>
    <name evidence="2" type="ORF">SGA01_52770</name>
</gene>
<keyword evidence="3" id="KW-1185">Reference proteome</keyword>
<evidence type="ECO:0000313" key="2">
    <source>
        <dbReference type="EMBL" id="GEB59672.1"/>
    </source>
</evidence>
<feature type="compositionally biased region" description="Low complexity" evidence="1">
    <location>
        <begin position="81"/>
        <end position="94"/>
    </location>
</feature>
<accession>A0A4Y3RQ16</accession>
<protein>
    <submittedName>
        <fullName evidence="2">Uncharacterized protein</fullName>
    </submittedName>
</protein>
<dbReference type="AlphaFoldDB" id="A0A4Y3RQ16"/>
<comment type="caution">
    <text evidence="2">The sequence shown here is derived from an EMBL/GenBank/DDBJ whole genome shotgun (WGS) entry which is preliminary data.</text>
</comment>
<evidence type="ECO:0000256" key="1">
    <source>
        <dbReference type="SAM" id="MobiDB-lite"/>
    </source>
</evidence>
<organism evidence="2 3">
    <name type="scientific">Streptomyces gardneri</name>
    <dbReference type="NCBI Taxonomy" id="66892"/>
    <lineage>
        <taxon>Bacteria</taxon>
        <taxon>Bacillati</taxon>
        <taxon>Actinomycetota</taxon>
        <taxon>Actinomycetes</taxon>
        <taxon>Kitasatosporales</taxon>
        <taxon>Streptomycetaceae</taxon>
        <taxon>Streptomyces</taxon>
    </lineage>
</organism>
<dbReference type="EMBL" id="BJMN01000035">
    <property type="protein sequence ID" value="GEB59672.1"/>
    <property type="molecule type" value="Genomic_DNA"/>
</dbReference>
<dbReference type="Proteomes" id="UP000315226">
    <property type="component" value="Unassembled WGS sequence"/>
</dbReference>